<evidence type="ECO:0000313" key="3">
    <source>
        <dbReference type="EMBL" id="ECG8066761.1"/>
    </source>
</evidence>
<dbReference type="AlphaFoldDB" id="A0A5Y2ZXK1"/>
<feature type="region of interest" description="Disordered" evidence="1">
    <location>
        <begin position="178"/>
        <end position="215"/>
    </location>
</feature>
<evidence type="ECO:0000256" key="1">
    <source>
        <dbReference type="SAM" id="MobiDB-lite"/>
    </source>
</evidence>
<organism evidence="3">
    <name type="scientific">Salmonella enterica</name>
    <name type="common">Salmonella choleraesuis</name>
    <dbReference type="NCBI Taxonomy" id="28901"/>
    <lineage>
        <taxon>Bacteria</taxon>
        <taxon>Pseudomonadati</taxon>
        <taxon>Pseudomonadota</taxon>
        <taxon>Gammaproteobacteria</taxon>
        <taxon>Enterobacterales</taxon>
        <taxon>Enterobacteriaceae</taxon>
        <taxon>Salmonella</taxon>
    </lineage>
</organism>
<sequence length="288" mass="30908">MSVSQIMQEDVVPASPGVTPSDVAPAESDSRRRTPFNLKKIARTGGLALLIVSLLGSVATIVVMAGQISSLSIRVNSLDAAFRSGQMSQLSGSVSTLEEKSLKYDRQLESLSSGLLSATNQMASYQDDLSKFSRTLNDFSSEEQAQRTAIDGHSERVDTLSTRLFQLEERVAAMLRTENHNAQNSQKQATQPVTKGKAPAKSGAGNSAKKPERSVRRAAVEAPFVLTGIERRGGQMFVVVIPRGNTQISAMRLLSPGDGMLGWTLRAIRDNGSAVFSVNGAEQSLQVQ</sequence>
<name>A0A5Y2ZXK1_SALER</name>
<dbReference type="EMBL" id="AAIPPN010000005">
    <property type="protein sequence ID" value="ECG8066761.1"/>
    <property type="molecule type" value="Genomic_DNA"/>
</dbReference>
<feature type="compositionally biased region" description="Polar residues" evidence="1">
    <location>
        <begin position="180"/>
        <end position="193"/>
    </location>
</feature>
<accession>A0A5Y2ZXK1</accession>
<evidence type="ECO:0000256" key="2">
    <source>
        <dbReference type="SAM" id="Phobius"/>
    </source>
</evidence>
<feature type="region of interest" description="Disordered" evidence="1">
    <location>
        <begin position="1"/>
        <end position="31"/>
    </location>
</feature>
<keyword evidence="2" id="KW-0472">Membrane</keyword>
<comment type="caution">
    <text evidence="3">The sequence shown here is derived from an EMBL/GenBank/DDBJ whole genome shotgun (WGS) entry which is preliminary data.</text>
</comment>
<keyword evidence="2" id="KW-1133">Transmembrane helix</keyword>
<protein>
    <submittedName>
        <fullName evidence="3">Plasmid transfer protein</fullName>
    </submittedName>
</protein>
<proteinExistence type="predicted"/>
<keyword evidence="2" id="KW-0812">Transmembrane</keyword>
<gene>
    <name evidence="3" type="ORF">FNG02_14890</name>
</gene>
<dbReference type="Gene3D" id="1.10.287.1490">
    <property type="match status" value="1"/>
</dbReference>
<feature type="transmembrane region" description="Helical" evidence="2">
    <location>
        <begin position="41"/>
        <end position="66"/>
    </location>
</feature>
<reference evidence="3" key="1">
    <citation type="submission" date="2019-07" db="EMBL/GenBank/DDBJ databases">
        <authorList>
            <consortium name="PulseNet: The National Subtyping Network for Foodborne Disease Surveillance"/>
            <person name="Tarr C.L."/>
            <person name="Trees E."/>
            <person name="Katz L.S."/>
            <person name="Carleton-Romer H.A."/>
            <person name="Stroika S."/>
            <person name="Kucerova Z."/>
            <person name="Roache K.F."/>
            <person name="Sabol A.L."/>
            <person name="Besser J."/>
            <person name="Gerner-Smidt P."/>
        </authorList>
    </citation>
    <scope>NUCLEOTIDE SEQUENCE</scope>
    <source>
        <strain evidence="3">PNUSAS081329</strain>
    </source>
</reference>